<dbReference type="Proteomes" id="UP001396898">
    <property type="component" value="Unassembled WGS sequence"/>
</dbReference>
<accession>A0ABR1S4P7</accession>
<dbReference type="InterPro" id="IPR051631">
    <property type="entry name" value="Ankyrin-KH/SAM_domain"/>
</dbReference>
<organism evidence="5 6">
    <name type="scientific">Apiospora marii</name>
    <dbReference type="NCBI Taxonomy" id="335849"/>
    <lineage>
        <taxon>Eukaryota</taxon>
        <taxon>Fungi</taxon>
        <taxon>Dikarya</taxon>
        <taxon>Ascomycota</taxon>
        <taxon>Pezizomycotina</taxon>
        <taxon>Sordariomycetes</taxon>
        <taxon>Xylariomycetidae</taxon>
        <taxon>Amphisphaeriales</taxon>
        <taxon>Apiosporaceae</taxon>
        <taxon>Apiospora</taxon>
    </lineage>
</organism>
<dbReference type="InterPro" id="IPR002110">
    <property type="entry name" value="Ankyrin_rpt"/>
</dbReference>
<keyword evidence="6" id="KW-1185">Reference proteome</keyword>
<protein>
    <submittedName>
        <fullName evidence="5">Uncharacterized protein</fullName>
    </submittedName>
</protein>
<gene>
    <name evidence="5" type="ORF">PG991_003827</name>
</gene>
<dbReference type="Pfam" id="PF00023">
    <property type="entry name" value="Ank"/>
    <property type="match status" value="1"/>
</dbReference>
<dbReference type="InterPro" id="IPR036770">
    <property type="entry name" value="Ankyrin_rpt-contain_sf"/>
</dbReference>
<evidence type="ECO:0000256" key="4">
    <source>
        <dbReference type="SAM" id="MobiDB-lite"/>
    </source>
</evidence>
<evidence type="ECO:0000313" key="6">
    <source>
        <dbReference type="Proteomes" id="UP001396898"/>
    </source>
</evidence>
<reference evidence="5 6" key="1">
    <citation type="submission" date="2023-01" db="EMBL/GenBank/DDBJ databases">
        <title>Analysis of 21 Apiospora genomes using comparative genomics revels a genus with tremendous synthesis potential of carbohydrate active enzymes and secondary metabolites.</title>
        <authorList>
            <person name="Sorensen T."/>
        </authorList>
    </citation>
    <scope>NUCLEOTIDE SEQUENCE [LARGE SCALE GENOMIC DNA]</scope>
    <source>
        <strain evidence="5 6">CBS 20057</strain>
    </source>
</reference>
<dbReference type="SMART" id="SM00248">
    <property type="entry name" value="ANK"/>
    <property type="match status" value="3"/>
</dbReference>
<dbReference type="SUPFAM" id="SSF48403">
    <property type="entry name" value="Ankyrin repeat"/>
    <property type="match status" value="1"/>
</dbReference>
<feature type="repeat" description="ANK" evidence="3">
    <location>
        <begin position="299"/>
        <end position="331"/>
    </location>
</feature>
<evidence type="ECO:0000256" key="2">
    <source>
        <dbReference type="ARBA" id="ARBA00023043"/>
    </source>
</evidence>
<dbReference type="PROSITE" id="PS50297">
    <property type="entry name" value="ANK_REP_REGION"/>
    <property type="match status" value="1"/>
</dbReference>
<dbReference type="EMBL" id="JAQQWI010000007">
    <property type="protein sequence ID" value="KAK8026771.1"/>
    <property type="molecule type" value="Genomic_DNA"/>
</dbReference>
<dbReference type="Gene3D" id="1.25.40.20">
    <property type="entry name" value="Ankyrin repeat-containing domain"/>
    <property type="match status" value="1"/>
</dbReference>
<feature type="region of interest" description="Disordered" evidence="4">
    <location>
        <begin position="196"/>
        <end position="217"/>
    </location>
</feature>
<name>A0ABR1S4P7_9PEZI</name>
<evidence type="ECO:0000256" key="3">
    <source>
        <dbReference type="PROSITE-ProRule" id="PRU00023"/>
    </source>
</evidence>
<dbReference type="PANTHER" id="PTHR23206">
    <property type="entry name" value="MASK PROTEIN"/>
    <property type="match status" value="1"/>
</dbReference>
<keyword evidence="2 3" id="KW-0040">ANK repeat</keyword>
<feature type="repeat" description="ANK" evidence="3">
    <location>
        <begin position="333"/>
        <end position="365"/>
    </location>
</feature>
<dbReference type="PANTHER" id="PTHR23206:SF7">
    <property type="entry name" value="PROTEIN KINASE DOMAIN-CONTAINING PROTEIN"/>
    <property type="match status" value="1"/>
</dbReference>
<evidence type="ECO:0000313" key="5">
    <source>
        <dbReference type="EMBL" id="KAK8026771.1"/>
    </source>
</evidence>
<proteinExistence type="predicted"/>
<dbReference type="PROSITE" id="PS50088">
    <property type="entry name" value="ANK_REPEAT"/>
    <property type="match status" value="2"/>
</dbReference>
<sequence>MMASISSFVGISEDNCDYKYNFILEIAYTGLGLGYDRVQDTARDPLTGEELTGKAIFQSRVYRAMIDVALKLRRNKEYKDLLFSSCTRLADLSRSGENYQSGYNDGNLKLWPENVDGIHRKLKAIHGGLYPQSHLVVADDPAAEIAARVWIDKKGKLEREDLMDRPLLYHEWLESGLGYDHAKIVLDLKSNFKVNTIEGPQTGNNEDGRDTEPDDEREDIIFSTPGDIKDAFKRLAERSEQAVDVWIAGLVHVFFKLSGAEEKLNNVAVYHNALSGRFKELDYWLEHENNIDINASSGLHGTPLSAACVGGHWNAVDVLIRHGADVNRGTPDFDRRPLNAACEKGDNEIVELLVREGAVVDHVPGVGRTALEAASEMGRIDIVRTSLQQLDKEAEENATKGLSNWAPSWVSRLFSRPKEDSGDGTSIGRQQQLVRALTAAHNHAQHEIVALLQEEGVELATQPQAPPFRPHLPRKEYGNLPTPPAQIGTCSCLIDELERKLYRIRLGRG</sequence>
<feature type="compositionally biased region" description="Polar residues" evidence="4">
    <location>
        <begin position="196"/>
        <end position="205"/>
    </location>
</feature>
<comment type="caution">
    <text evidence="5">The sequence shown here is derived from an EMBL/GenBank/DDBJ whole genome shotgun (WGS) entry which is preliminary data.</text>
</comment>
<keyword evidence="1" id="KW-0677">Repeat</keyword>
<evidence type="ECO:0000256" key="1">
    <source>
        <dbReference type="ARBA" id="ARBA00022737"/>
    </source>
</evidence>
<dbReference type="Pfam" id="PF12796">
    <property type="entry name" value="Ank_2"/>
    <property type="match status" value="1"/>
</dbReference>